<feature type="chain" id="PRO_5022209817" evidence="2">
    <location>
        <begin position="27"/>
        <end position="1099"/>
    </location>
</feature>
<evidence type="ECO:0000256" key="1">
    <source>
        <dbReference type="SAM" id="MobiDB-lite"/>
    </source>
</evidence>
<protein>
    <submittedName>
        <fullName evidence="4">Glycosyl hydrolases family 18</fullName>
    </submittedName>
</protein>
<dbReference type="RefSeq" id="WP_145205669.1">
    <property type="nucleotide sequence ID" value="NZ_CP036434.1"/>
</dbReference>
<dbReference type="Gene3D" id="3.20.20.80">
    <property type="entry name" value="Glycosidases"/>
    <property type="match status" value="1"/>
</dbReference>
<dbReference type="Pfam" id="PF00704">
    <property type="entry name" value="Glyco_hydro_18"/>
    <property type="match status" value="1"/>
</dbReference>
<proteinExistence type="predicted"/>
<evidence type="ECO:0000313" key="4">
    <source>
        <dbReference type="EMBL" id="QDV10090.1"/>
    </source>
</evidence>
<dbReference type="GO" id="GO:0008061">
    <property type="term" value="F:chitin binding"/>
    <property type="evidence" value="ECO:0007669"/>
    <property type="project" value="InterPro"/>
</dbReference>
<sequence length="1099" mass="116382" precursor="true">MSNQGSLLPIAVCCLLTGALAPFAMAQEGAEVPPASRTLSTHGAHILELGRSAHAPSEDHNEAERIGAAIARQRRSHPTATDVTPNAAGSPTTPGPTDRAPIHGIDDDFIVFGYLQSETQVFHQRWHALTHVGSRFVGFDSAGNLTGTSAFTNRSSYLKAGGAADTAGVKMILVLASFDDGAGGAIASVMTSASRRANLVNQLVNLLANDSYCHGVSIDIEFSWGSAVRDGLTAFMAQLRAGLDGLGPGYELSIYTNAIFSSNQWDFDAETGITPSIDYMLYSMYDWASGSTPHAISDFDNCLGSSKMHAYLNDGLPPEKLVPVISAYSRQWSNTASYDVAGTSPSSSGFTDGLFDVTLNSSIGTPAQNYVTGDEAAWYTWNSGSQRVRTFEGLEGMEYKIRHALSLQDPSGRWSGRRIGGVGFWSLMWMAEFTSIDPRTGGSVARTRTYPHVYEMLHEIFAPPGTRAYSLDSFSGLDPRWRDPNLARDTVGDSNGDSSLALVPAPAGEGNAMRIAYDFEGSGANRAVVAHEVLASPLAPTVTDTNSVLGVVSASTKLKAFVLVTQPQAGYTMRMLAVDGSRQLESSPSISLAQPGWHVLTWDLTDPFSVAGFPTQEPAFFSGNSILNSTGLGARDIGFYGFVIEGTGDAVGEVIVDSITYEHVDPEQKSYRINEFRYAESGLEFVEIHGPAGPLPSGLTLRTYGASNGTVAREFPLSGSIPDMGGGFGLFVAGDPGTPNVASTTGFSAAGDDLSNLNPTGLQLLNVSSQHVYDNVVYEAFGGLGDLIRRETLGVTSGGWPWFGEIANGFDGSGARYTAGRYPDGLDTGRNAEDFSFQAASPGEPNGDRLTLPATFDFETASPAFFSTFGSVLRSSPLAAGIPASPGGGLAWRCVDPSGGGVIGIAGDAALGRTRGYTVTGDLYVPSSTDPAQAIALGICGSQGSRFFPADSDARLSGYENGYWLIYENRAGVNLNDGRIDHGLIWELVHASHDQMDGEPVQLMEALPNFVLGIAEGQWVPFSITLDPYEPTGGQLVVILNDREIFRGALPEGGRRSGAFQVGFRENHAGPPIASEGTWIDNLHIDHAGPESQAGSDPD</sequence>
<organism evidence="4 5">
    <name type="scientific">Saltatorellus ferox</name>
    <dbReference type="NCBI Taxonomy" id="2528018"/>
    <lineage>
        <taxon>Bacteria</taxon>
        <taxon>Pseudomonadati</taxon>
        <taxon>Planctomycetota</taxon>
        <taxon>Planctomycetia</taxon>
        <taxon>Planctomycetia incertae sedis</taxon>
        <taxon>Saltatorellus</taxon>
    </lineage>
</organism>
<dbReference type="PROSITE" id="PS51910">
    <property type="entry name" value="GH18_2"/>
    <property type="match status" value="1"/>
</dbReference>
<dbReference type="EMBL" id="CP036434">
    <property type="protein sequence ID" value="QDV10090.1"/>
    <property type="molecule type" value="Genomic_DNA"/>
</dbReference>
<dbReference type="SUPFAM" id="SSF51445">
    <property type="entry name" value="(Trans)glycosidases"/>
    <property type="match status" value="1"/>
</dbReference>
<name>A0A518F193_9BACT</name>
<feature type="compositionally biased region" description="Polar residues" evidence="1">
    <location>
        <begin position="78"/>
        <end position="92"/>
    </location>
</feature>
<dbReference type="OrthoDB" id="9801679at2"/>
<keyword evidence="2" id="KW-0732">Signal</keyword>
<reference evidence="4 5" key="1">
    <citation type="submission" date="2019-02" db="EMBL/GenBank/DDBJ databases">
        <title>Deep-cultivation of Planctomycetes and their phenomic and genomic characterization uncovers novel biology.</title>
        <authorList>
            <person name="Wiegand S."/>
            <person name="Jogler M."/>
            <person name="Boedeker C."/>
            <person name="Pinto D."/>
            <person name="Vollmers J."/>
            <person name="Rivas-Marin E."/>
            <person name="Kohn T."/>
            <person name="Peeters S.H."/>
            <person name="Heuer A."/>
            <person name="Rast P."/>
            <person name="Oberbeckmann S."/>
            <person name="Bunk B."/>
            <person name="Jeske O."/>
            <person name="Meyerdierks A."/>
            <person name="Storesund J.E."/>
            <person name="Kallscheuer N."/>
            <person name="Luecker S."/>
            <person name="Lage O.M."/>
            <person name="Pohl T."/>
            <person name="Merkel B.J."/>
            <person name="Hornburger P."/>
            <person name="Mueller R.-W."/>
            <person name="Bruemmer F."/>
            <person name="Labrenz M."/>
            <person name="Spormann A.M."/>
            <person name="Op den Camp H."/>
            <person name="Overmann J."/>
            <person name="Amann R."/>
            <person name="Jetten M.S.M."/>
            <person name="Mascher T."/>
            <person name="Medema M.H."/>
            <person name="Devos D.P."/>
            <person name="Kaster A.-K."/>
            <person name="Ovreas L."/>
            <person name="Rohde M."/>
            <person name="Galperin M.Y."/>
            <person name="Jogler C."/>
        </authorList>
    </citation>
    <scope>NUCLEOTIDE SEQUENCE [LARGE SCALE GENOMIC DNA]</scope>
    <source>
        <strain evidence="4 5">Poly30</strain>
    </source>
</reference>
<dbReference type="AlphaFoldDB" id="A0A518F193"/>
<evidence type="ECO:0000256" key="2">
    <source>
        <dbReference type="SAM" id="SignalP"/>
    </source>
</evidence>
<gene>
    <name evidence="4" type="ORF">Poly30_56520</name>
</gene>
<dbReference type="InterPro" id="IPR011583">
    <property type="entry name" value="Chitinase_II/V-like_cat"/>
</dbReference>
<dbReference type="InterPro" id="IPR017853">
    <property type="entry name" value="GH"/>
</dbReference>
<dbReference type="GO" id="GO:0005975">
    <property type="term" value="P:carbohydrate metabolic process"/>
    <property type="evidence" value="ECO:0007669"/>
    <property type="project" value="InterPro"/>
</dbReference>
<feature type="region of interest" description="Disordered" evidence="1">
    <location>
        <begin position="72"/>
        <end position="100"/>
    </location>
</feature>
<dbReference type="SMART" id="SM00636">
    <property type="entry name" value="Glyco_18"/>
    <property type="match status" value="1"/>
</dbReference>
<accession>A0A518F193</accession>
<dbReference type="InterPro" id="IPR001223">
    <property type="entry name" value="Glyco_hydro18_cat"/>
</dbReference>
<evidence type="ECO:0000259" key="3">
    <source>
        <dbReference type="PROSITE" id="PS51910"/>
    </source>
</evidence>
<feature type="domain" description="GH18" evidence="3">
    <location>
        <begin position="109"/>
        <end position="443"/>
    </location>
</feature>
<feature type="signal peptide" evidence="2">
    <location>
        <begin position="1"/>
        <end position="26"/>
    </location>
</feature>
<keyword evidence="5" id="KW-1185">Reference proteome</keyword>
<evidence type="ECO:0000313" key="5">
    <source>
        <dbReference type="Proteomes" id="UP000320390"/>
    </source>
</evidence>
<dbReference type="Proteomes" id="UP000320390">
    <property type="component" value="Chromosome"/>
</dbReference>
<keyword evidence="4" id="KW-0378">Hydrolase</keyword>
<dbReference type="GO" id="GO:0016787">
    <property type="term" value="F:hydrolase activity"/>
    <property type="evidence" value="ECO:0007669"/>
    <property type="project" value="UniProtKB-KW"/>
</dbReference>